<evidence type="ECO:0000313" key="1">
    <source>
        <dbReference type="EMBL" id="KAJ7024558.1"/>
    </source>
</evidence>
<protein>
    <submittedName>
        <fullName evidence="1">Uncharacterized protein</fullName>
    </submittedName>
</protein>
<name>A0AAD6SCP3_9AGAR</name>
<proteinExistence type="predicted"/>
<accession>A0AAD6SCP3</accession>
<organism evidence="1 2">
    <name type="scientific">Mycena alexandri</name>
    <dbReference type="NCBI Taxonomy" id="1745969"/>
    <lineage>
        <taxon>Eukaryota</taxon>
        <taxon>Fungi</taxon>
        <taxon>Dikarya</taxon>
        <taxon>Basidiomycota</taxon>
        <taxon>Agaricomycotina</taxon>
        <taxon>Agaricomycetes</taxon>
        <taxon>Agaricomycetidae</taxon>
        <taxon>Agaricales</taxon>
        <taxon>Marasmiineae</taxon>
        <taxon>Mycenaceae</taxon>
        <taxon>Mycena</taxon>
    </lineage>
</organism>
<evidence type="ECO:0000313" key="2">
    <source>
        <dbReference type="Proteomes" id="UP001218188"/>
    </source>
</evidence>
<sequence>MTDLSLPTLASGPHLVADRDAATFSLPPTKADQANLISTLQTLSDSVAAVSATVAAITDAPLSQGTLIGNLADLAAAASAAGHAAADVGNAAAAFQPPSPPIEANTPPPGFLQSEAPWKAGILYSVVPRAPLAAISDASDKWYAITRGKYVGITKNSALSVNAVIGVGSALSDRCSTLDEALDLFNSALAGNAIAILR</sequence>
<dbReference type="EMBL" id="JARJCM010000167">
    <property type="protein sequence ID" value="KAJ7024558.1"/>
    <property type="molecule type" value="Genomic_DNA"/>
</dbReference>
<keyword evidence="2" id="KW-1185">Reference proteome</keyword>
<reference evidence="1" key="1">
    <citation type="submission" date="2023-03" db="EMBL/GenBank/DDBJ databases">
        <title>Massive genome expansion in bonnet fungi (Mycena s.s.) driven by repeated elements and novel gene families across ecological guilds.</title>
        <authorList>
            <consortium name="Lawrence Berkeley National Laboratory"/>
            <person name="Harder C.B."/>
            <person name="Miyauchi S."/>
            <person name="Viragh M."/>
            <person name="Kuo A."/>
            <person name="Thoen E."/>
            <person name="Andreopoulos B."/>
            <person name="Lu D."/>
            <person name="Skrede I."/>
            <person name="Drula E."/>
            <person name="Henrissat B."/>
            <person name="Morin E."/>
            <person name="Kohler A."/>
            <person name="Barry K."/>
            <person name="LaButti K."/>
            <person name="Morin E."/>
            <person name="Salamov A."/>
            <person name="Lipzen A."/>
            <person name="Mereny Z."/>
            <person name="Hegedus B."/>
            <person name="Baldrian P."/>
            <person name="Stursova M."/>
            <person name="Weitz H."/>
            <person name="Taylor A."/>
            <person name="Grigoriev I.V."/>
            <person name="Nagy L.G."/>
            <person name="Martin F."/>
            <person name="Kauserud H."/>
        </authorList>
    </citation>
    <scope>NUCLEOTIDE SEQUENCE</scope>
    <source>
        <strain evidence="1">CBHHK200</strain>
    </source>
</reference>
<dbReference type="AlphaFoldDB" id="A0AAD6SCP3"/>
<comment type="caution">
    <text evidence="1">The sequence shown here is derived from an EMBL/GenBank/DDBJ whole genome shotgun (WGS) entry which is preliminary data.</text>
</comment>
<dbReference type="Proteomes" id="UP001218188">
    <property type="component" value="Unassembled WGS sequence"/>
</dbReference>
<gene>
    <name evidence="1" type="ORF">C8F04DRAFT_1270097</name>
</gene>